<dbReference type="Pfam" id="PF12728">
    <property type="entry name" value="HTH_17"/>
    <property type="match status" value="1"/>
</dbReference>
<name>A0A0N9XRW8_MYCFO</name>
<dbReference type="Proteomes" id="UP000057134">
    <property type="component" value="Chromosome"/>
</dbReference>
<evidence type="ECO:0000259" key="1">
    <source>
        <dbReference type="Pfam" id="PF12728"/>
    </source>
</evidence>
<accession>A0A0N9XRW8</accession>
<dbReference type="AlphaFoldDB" id="A0A0N9XRW8"/>
<protein>
    <recommendedName>
        <fullName evidence="1">Helix-turn-helix domain-containing protein</fullName>
    </recommendedName>
</protein>
<keyword evidence="3" id="KW-1185">Reference proteome</keyword>
<sequence>MDPAEVVWFAAALDLLVKYSKRAGCVVPSSVPTVRSELQTFLDSRADSLADATTRPPRVAVLHPDGEWIDVEEAAQMLGVSADAVRKSCRTGRFVGVARKWRGRWLVPAESLELHAGGKGM</sequence>
<dbReference type="STRING" id="1766.XA26_27260"/>
<dbReference type="KEGG" id="mft:XA26_27260"/>
<gene>
    <name evidence="2" type="ORF">XA26_27260</name>
</gene>
<organism evidence="2 3">
    <name type="scientific">Mycolicibacterium fortuitum</name>
    <name type="common">Mycobacterium fortuitum</name>
    <dbReference type="NCBI Taxonomy" id="1766"/>
    <lineage>
        <taxon>Bacteria</taxon>
        <taxon>Bacillati</taxon>
        <taxon>Actinomycetota</taxon>
        <taxon>Actinomycetes</taxon>
        <taxon>Mycobacteriales</taxon>
        <taxon>Mycobacteriaceae</taxon>
        <taxon>Mycolicibacterium</taxon>
    </lineage>
</organism>
<reference evidence="2 3" key="1">
    <citation type="journal article" date="2015" name="MBio">
        <title>Enzymatic Degradation of Phenazines Can Generate Energy and Protect Sensitive Organisms from Toxicity.</title>
        <authorList>
            <person name="Costa K.C."/>
            <person name="Bergkessel M."/>
            <person name="Saunders S."/>
            <person name="Korlach J."/>
            <person name="Newman D.K."/>
        </authorList>
    </citation>
    <scope>NUCLEOTIDE SEQUENCE [LARGE SCALE GENOMIC DNA]</scope>
    <source>
        <strain evidence="2 3">CT6</strain>
    </source>
</reference>
<dbReference type="EMBL" id="CP011269">
    <property type="protein sequence ID" value="ALI26566.1"/>
    <property type="molecule type" value="Genomic_DNA"/>
</dbReference>
<feature type="domain" description="Helix-turn-helix" evidence="1">
    <location>
        <begin position="68"/>
        <end position="113"/>
    </location>
</feature>
<evidence type="ECO:0000313" key="3">
    <source>
        <dbReference type="Proteomes" id="UP000057134"/>
    </source>
</evidence>
<dbReference type="PATRIC" id="fig|1766.6.peg.2709"/>
<proteinExistence type="predicted"/>
<evidence type="ECO:0000313" key="2">
    <source>
        <dbReference type="EMBL" id="ALI26566.1"/>
    </source>
</evidence>
<dbReference type="InterPro" id="IPR041657">
    <property type="entry name" value="HTH_17"/>
</dbReference>